<comment type="caution">
    <text evidence="2">The sequence shown here is derived from an EMBL/GenBank/DDBJ whole genome shotgun (WGS) entry which is preliminary data.</text>
</comment>
<sequence length="251" mass="25667">MKLLLLFASTALATWHKPLPGHLSLLTRDYNGNCTAKNTCSDCYGPGNIICDNAGCFNPEKGEQCCKDGYSCVAKDNSCCDALGTGTPGRDGLLPFPTTSSTASTLDTIICTAQQTNEQCCTQNDPSLKWCSGSYPNQLCYNPKYQNCCSEGTVCFGEGCCALVSASAITPDPALATALPGGNNESVSVSTWGPGTTSVKLGTGSAIIATATTTTTGNSNPTQSTNAALAKGINGVLMGAGVVMAGLGLEL</sequence>
<name>A0A9P3FAV2_ASPVI</name>
<evidence type="ECO:0000313" key="2">
    <source>
        <dbReference type="EMBL" id="GIK07600.1"/>
    </source>
</evidence>
<dbReference type="AlphaFoldDB" id="A0A9P3FAV2"/>
<feature type="domain" description="SRCR" evidence="1">
    <location>
        <begin position="27"/>
        <end position="156"/>
    </location>
</feature>
<organism evidence="2 3">
    <name type="scientific">Aspergillus viridinutans</name>
    <dbReference type="NCBI Taxonomy" id="75553"/>
    <lineage>
        <taxon>Eukaryota</taxon>
        <taxon>Fungi</taxon>
        <taxon>Dikarya</taxon>
        <taxon>Ascomycota</taxon>
        <taxon>Pezizomycotina</taxon>
        <taxon>Eurotiomycetes</taxon>
        <taxon>Eurotiomycetidae</taxon>
        <taxon>Eurotiales</taxon>
        <taxon>Aspergillaceae</taxon>
        <taxon>Aspergillus</taxon>
        <taxon>Aspergillus subgen. Fumigati</taxon>
    </lineage>
</organism>
<dbReference type="InterPro" id="IPR001190">
    <property type="entry name" value="SRCR"/>
</dbReference>
<reference evidence="2 3" key="1">
    <citation type="submission" date="2021-02" db="EMBL/GenBank/DDBJ databases">
        <title>Pan-genome distribution and transcriptional activeness of fungal secondary metabolism genes in Aspergillus section Fumigati.</title>
        <authorList>
            <person name="Takahashi H."/>
            <person name="Umemura M."/>
            <person name="Ninomiya A."/>
            <person name="Kusuya Y."/>
            <person name="Urayama S."/>
            <person name="Shimizu M."/>
            <person name="Watanabe A."/>
            <person name="Kamei K."/>
            <person name="Yaguchi T."/>
            <person name="Hagiwara D."/>
        </authorList>
    </citation>
    <scope>NUCLEOTIDE SEQUENCE [LARGE SCALE GENOMIC DNA]</scope>
    <source>
        <strain evidence="2 3">IFM 47045</strain>
    </source>
</reference>
<proteinExistence type="predicted"/>
<evidence type="ECO:0000313" key="3">
    <source>
        <dbReference type="Proteomes" id="UP000710440"/>
    </source>
</evidence>
<dbReference type="EMBL" id="BOPL01000014">
    <property type="protein sequence ID" value="GIK07600.1"/>
    <property type="molecule type" value="Genomic_DNA"/>
</dbReference>
<dbReference type="PROSITE" id="PS50287">
    <property type="entry name" value="SRCR_2"/>
    <property type="match status" value="1"/>
</dbReference>
<protein>
    <recommendedName>
        <fullName evidence="1">SRCR domain-containing protein</fullName>
    </recommendedName>
</protein>
<dbReference type="GeneID" id="66931248"/>
<accession>A0A9P3FAV2</accession>
<dbReference type="GO" id="GO:0016020">
    <property type="term" value="C:membrane"/>
    <property type="evidence" value="ECO:0007669"/>
    <property type="project" value="InterPro"/>
</dbReference>
<keyword evidence="3" id="KW-1185">Reference proteome</keyword>
<gene>
    <name evidence="2" type="ORF">Aspvir_003266</name>
</gene>
<dbReference type="RefSeq" id="XP_043130786.1">
    <property type="nucleotide sequence ID" value="XM_043274851.1"/>
</dbReference>
<dbReference type="OrthoDB" id="5409186at2759"/>
<dbReference type="Proteomes" id="UP000710440">
    <property type="component" value="Unassembled WGS sequence"/>
</dbReference>
<evidence type="ECO:0000259" key="1">
    <source>
        <dbReference type="PROSITE" id="PS50287"/>
    </source>
</evidence>